<evidence type="ECO:0000259" key="3">
    <source>
        <dbReference type="Pfam" id="PF18962"/>
    </source>
</evidence>
<evidence type="ECO:0000313" key="5">
    <source>
        <dbReference type="Proteomes" id="UP001337305"/>
    </source>
</evidence>
<dbReference type="RefSeq" id="WP_303307278.1">
    <property type="nucleotide sequence ID" value="NZ_JAODOP010000004.1"/>
</dbReference>
<feature type="chain" id="PRO_5047377590" evidence="2">
    <location>
        <begin position="30"/>
        <end position="254"/>
    </location>
</feature>
<reference evidence="4 5" key="1">
    <citation type="submission" date="2022-09" db="EMBL/GenBank/DDBJ databases">
        <title>Genome sequencing of Flavivirga sp. MEBiC05379.</title>
        <authorList>
            <person name="Oh H.-M."/>
            <person name="Kwon K.K."/>
            <person name="Park M.J."/>
            <person name="Yang S.-H."/>
        </authorList>
    </citation>
    <scope>NUCLEOTIDE SEQUENCE [LARGE SCALE GENOMIC DNA]</scope>
    <source>
        <strain evidence="4 5">MEBiC05379</strain>
    </source>
</reference>
<feature type="domain" description="Secretion system C-terminal sorting" evidence="3">
    <location>
        <begin position="184"/>
        <end position="250"/>
    </location>
</feature>
<evidence type="ECO:0000256" key="2">
    <source>
        <dbReference type="SAM" id="SignalP"/>
    </source>
</evidence>
<accession>A0ABU7XYT8</accession>
<sequence length="254" mass="27721">MKKKYSIKTHLTFIFVLSLLLGFEVSVNAQTFNFDTDTDTEGWTSSNGTLAVAGGIMTLTPNVGTTSPGAKYPNALNPANGQYLHVLCTTPGPEIDRRIRFRVDSDGTWTTQNIIISANPQTYNFDLSSNPGWTGTSISDITIRFQSNNSTTASVENVSIDAIIFDNNPTLNIVSLERFDFSFFPNPTQDKINLKANEPINQVQVYTLLGKEVLNLDLGDISNPNVDISSLSVGIYNMKVSIGDSVGVVKVVKK</sequence>
<dbReference type="Pfam" id="PF18962">
    <property type="entry name" value="Por_Secre_tail"/>
    <property type="match status" value="1"/>
</dbReference>
<feature type="signal peptide" evidence="2">
    <location>
        <begin position="1"/>
        <end position="29"/>
    </location>
</feature>
<organism evidence="4 5">
    <name type="scientific">Flavivirga spongiicola</name>
    <dbReference type="NCBI Taxonomy" id="421621"/>
    <lineage>
        <taxon>Bacteria</taxon>
        <taxon>Pseudomonadati</taxon>
        <taxon>Bacteroidota</taxon>
        <taxon>Flavobacteriia</taxon>
        <taxon>Flavobacteriales</taxon>
        <taxon>Flavobacteriaceae</taxon>
        <taxon>Flavivirga</taxon>
    </lineage>
</organism>
<dbReference type="NCBIfam" id="TIGR04183">
    <property type="entry name" value="Por_Secre_tail"/>
    <property type="match status" value="1"/>
</dbReference>
<dbReference type="Proteomes" id="UP001337305">
    <property type="component" value="Unassembled WGS sequence"/>
</dbReference>
<protein>
    <submittedName>
        <fullName evidence="4">T9SS type A sorting domain-containing protein</fullName>
    </submittedName>
</protein>
<keyword evidence="1 2" id="KW-0732">Signal</keyword>
<keyword evidence="5" id="KW-1185">Reference proteome</keyword>
<evidence type="ECO:0000256" key="1">
    <source>
        <dbReference type="ARBA" id="ARBA00022729"/>
    </source>
</evidence>
<dbReference type="EMBL" id="JAODOP010000004">
    <property type="protein sequence ID" value="MEF3834975.1"/>
    <property type="molecule type" value="Genomic_DNA"/>
</dbReference>
<name>A0ABU7XYT8_9FLAO</name>
<gene>
    <name evidence="4" type="ORF">N1F79_17720</name>
</gene>
<dbReference type="InterPro" id="IPR026444">
    <property type="entry name" value="Secre_tail"/>
</dbReference>
<comment type="caution">
    <text evidence="4">The sequence shown here is derived from an EMBL/GenBank/DDBJ whole genome shotgun (WGS) entry which is preliminary data.</text>
</comment>
<evidence type="ECO:0000313" key="4">
    <source>
        <dbReference type="EMBL" id="MEF3834975.1"/>
    </source>
</evidence>
<proteinExistence type="predicted"/>